<evidence type="ECO:0000256" key="1">
    <source>
        <dbReference type="ARBA" id="ARBA00010761"/>
    </source>
</evidence>
<organism evidence="7">
    <name type="scientific">uncultured organism</name>
    <dbReference type="NCBI Taxonomy" id="155900"/>
    <lineage>
        <taxon>unclassified sequences</taxon>
        <taxon>environmental samples</taxon>
    </lineage>
</organism>
<dbReference type="EMBL" id="KC999362">
    <property type="protein sequence ID" value="AGT99859.1"/>
    <property type="molecule type" value="Genomic_DNA"/>
</dbReference>
<dbReference type="PROSITE" id="PS50823">
    <property type="entry name" value="KH_TYPE_2"/>
    <property type="match status" value="1"/>
</dbReference>
<keyword evidence="2" id="KW-0699">rRNA-binding</keyword>
<feature type="domain" description="KH type-2" evidence="6">
    <location>
        <begin position="39"/>
        <end position="107"/>
    </location>
</feature>
<dbReference type="InterPro" id="IPR004044">
    <property type="entry name" value="KH_dom_type_2"/>
</dbReference>
<dbReference type="GO" id="GO:1990904">
    <property type="term" value="C:ribonucleoprotein complex"/>
    <property type="evidence" value="ECO:0007669"/>
    <property type="project" value="UniProtKB-KW"/>
</dbReference>
<evidence type="ECO:0000256" key="2">
    <source>
        <dbReference type="ARBA" id="ARBA00022730"/>
    </source>
</evidence>
<dbReference type="InterPro" id="IPR009019">
    <property type="entry name" value="KH_sf_prok-type"/>
</dbReference>
<dbReference type="Pfam" id="PF00189">
    <property type="entry name" value="Ribosomal_S3_C"/>
    <property type="match status" value="1"/>
</dbReference>
<dbReference type="Gene3D" id="3.30.300.20">
    <property type="match status" value="1"/>
</dbReference>
<dbReference type="Gene3D" id="3.30.1140.32">
    <property type="entry name" value="Ribosomal protein S3, C-terminal domain"/>
    <property type="match status" value="1"/>
</dbReference>
<proteinExistence type="inferred from homology"/>
<dbReference type="InterPro" id="IPR018280">
    <property type="entry name" value="Ribosomal_uS3_CS"/>
</dbReference>
<comment type="similarity">
    <text evidence="1">Belongs to the universal ribosomal protein uS3 family.</text>
</comment>
<keyword evidence="4 7" id="KW-0689">Ribosomal protein</keyword>
<reference evidence="7" key="1">
    <citation type="journal article" date="2015" name="Nat. Commun.">
        <title>Diverse, uncultivated ultra-small bacterial cells in groundwater.</title>
        <authorList>
            <person name="Luef B."/>
            <person name="Frischkorn K.R."/>
            <person name="Wrighton K.C."/>
            <person name="Holman H.-Y.N."/>
            <person name="Birarda G."/>
            <person name="Thomas B.C."/>
            <person name="Singh A."/>
            <person name="Williams K.H."/>
            <person name="Siegerist C.E."/>
            <person name="Tringe S.G."/>
            <person name="Downing K.H."/>
            <person name="Comolli L.R."/>
            <person name="Banfield J.F."/>
        </authorList>
    </citation>
    <scope>NUCLEOTIDE SEQUENCE</scope>
</reference>
<name>U3GUJ2_9ZZZZ</name>
<evidence type="ECO:0000256" key="5">
    <source>
        <dbReference type="ARBA" id="ARBA00023274"/>
    </source>
</evidence>
<dbReference type="PROSITE" id="PS00548">
    <property type="entry name" value="RIBOSOMAL_S3"/>
    <property type="match status" value="1"/>
</dbReference>
<dbReference type="InterPro" id="IPR057258">
    <property type="entry name" value="Ribosomal_uS3"/>
</dbReference>
<evidence type="ECO:0000259" key="6">
    <source>
        <dbReference type="PROSITE" id="PS50823"/>
    </source>
</evidence>
<dbReference type="PANTHER" id="PTHR11760">
    <property type="entry name" value="30S/40S RIBOSOMAL PROTEIN S3"/>
    <property type="match status" value="1"/>
</dbReference>
<sequence length="207" mass="23067">MGQKIHPLGFRLGITKDWNARWFADKKSYSKLLLEDQKVRQFLEKKLSQAGLKSIDIERSTNEINILVKVSKPGMVIGKGGSGIEDIEKELKQFTDSKIKITAEEVKKPEAEAQLVADYISRQLKRRIPARRIATAAISTAIDKGAKGIKIQVKGLLSGSNTIARSETFRQGPVPVQTLRANIDYAQVDCKLLYGVVGIKVWVYKGE</sequence>
<dbReference type="SUPFAM" id="SSF54814">
    <property type="entry name" value="Prokaryotic type KH domain (KH-domain type II)"/>
    <property type="match status" value="1"/>
</dbReference>
<dbReference type="SMART" id="SM00322">
    <property type="entry name" value="KH"/>
    <property type="match status" value="1"/>
</dbReference>
<evidence type="ECO:0000313" key="7">
    <source>
        <dbReference type="EMBL" id="AGT99859.1"/>
    </source>
</evidence>
<dbReference type="NCBIfam" id="TIGR01009">
    <property type="entry name" value="rpsC_bact"/>
    <property type="match status" value="1"/>
</dbReference>
<protein>
    <submittedName>
        <fullName evidence="7">30S ribosomal protein S3</fullName>
    </submittedName>
</protein>
<accession>U3GUJ2</accession>
<dbReference type="HAMAP" id="MF_01309_B">
    <property type="entry name" value="Ribosomal_uS3_B"/>
    <property type="match status" value="1"/>
</dbReference>
<evidence type="ECO:0000256" key="3">
    <source>
        <dbReference type="ARBA" id="ARBA00022884"/>
    </source>
</evidence>
<dbReference type="InterPro" id="IPR015946">
    <property type="entry name" value="KH_dom-like_a/b"/>
</dbReference>
<keyword evidence="3" id="KW-0694">RNA-binding</keyword>
<dbReference type="InterPro" id="IPR004087">
    <property type="entry name" value="KH_dom"/>
</dbReference>
<dbReference type="PROSITE" id="PS50084">
    <property type="entry name" value="KH_TYPE_1"/>
    <property type="match status" value="1"/>
</dbReference>
<evidence type="ECO:0000256" key="4">
    <source>
        <dbReference type="ARBA" id="ARBA00022980"/>
    </source>
</evidence>
<dbReference type="AlphaFoldDB" id="U3GUJ2"/>
<dbReference type="InterPro" id="IPR001351">
    <property type="entry name" value="Ribosomal_uS3_C"/>
</dbReference>
<dbReference type="GO" id="GO:0003735">
    <property type="term" value="F:structural constituent of ribosome"/>
    <property type="evidence" value="ECO:0007669"/>
    <property type="project" value="InterPro"/>
</dbReference>
<dbReference type="PANTHER" id="PTHR11760:SF19">
    <property type="entry name" value="SMALL RIBOSOMAL SUBUNIT PROTEIN US3C"/>
    <property type="match status" value="1"/>
</dbReference>
<dbReference type="Pfam" id="PF07650">
    <property type="entry name" value="KH_2"/>
    <property type="match status" value="1"/>
</dbReference>
<dbReference type="GO" id="GO:0019843">
    <property type="term" value="F:rRNA binding"/>
    <property type="evidence" value="ECO:0007669"/>
    <property type="project" value="UniProtKB-KW"/>
</dbReference>
<dbReference type="InterPro" id="IPR005704">
    <property type="entry name" value="Ribosomal_uS3_bac-typ"/>
</dbReference>
<dbReference type="FunFam" id="3.30.300.20:FF:000001">
    <property type="entry name" value="30S ribosomal protein S3"/>
    <property type="match status" value="1"/>
</dbReference>
<dbReference type="SUPFAM" id="SSF54821">
    <property type="entry name" value="Ribosomal protein S3 C-terminal domain"/>
    <property type="match status" value="1"/>
</dbReference>
<dbReference type="InterPro" id="IPR036419">
    <property type="entry name" value="Ribosomal_S3_C_sf"/>
</dbReference>
<keyword evidence="5" id="KW-0687">Ribonucleoprotein</keyword>
<dbReference type="CDD" id="cd02412">
    <property type="entry name" value="KH-II_30S_S3"/>
    <property type="match status" value="1"/>
</dbReference>